<keyword evidence="8" id="KW-1133">Transmembrane helix</keyword>
<reference evidence="10 11" key="1">
    <citation type="journal article" date="2021" name="Nat. Commun.">
        <title>Genetic determinants of endophytism in the Arabidopsis root mycobiome.</title>
        <authorList>
            <person name="Mesny F."/>
            <person name="Miyauchi S."/>
            <person name="Thiergart T."/>
            <person name="Pickel B."/>
            <person name="Atanasova L."/>
            <person name="Karlsson M."/>
            <person name="Huettel B."/>
            <person name="Barry K.W."/>
            <person name="Haridas S."/>
            <person name="Chen C."/>
            <person name="Bauer D."/>
            <person name="Andreopoulos W."/>
            <person name="Pangilinan J."/>
            <person name="LaButti K."/>
            <person name="Riley R."/>
            <person name="Lipzen A."/>
            <person name="Clum A."/>
            <person name="Drula E."/>
            <person name="Henrissat B."/>
            <person name="Kohler A."/>
            <person name="Grigoriev I.V."/>
            <person name="Martin F.M."/>
            <person name="Hacquard S."/>
        </authorList>
    </citation>
    <scope>NUCLEOTIDE SEQUENCE [LARGE SCALE GENOMIC DNA]</scope>
    <source>
        <strain evidence="10 11">MPI-CAGE-CH-0241</strain>
    </source>
</reference>
<evidence type="ECO:0000256" key="5">
    <source>
        <dbReference type="ARBA" id="ARBA00023163"/>
    </source>
</evidence>
<dbReference type="Pfam" id="PF04082">
    <property type="entry name" value="Fungal_trans"/>
    <property type="match status" value="1"/>
</dbReference>
<dbReference type="GO" id="GO:0008270">
    <property type="term" value="F:zinc ion binding"/>
    <property type="evidence" value="ECO:0007669"/>
    <property type="project" value="InterPro"/>
</dbReference>
<accession>A0A9P9AME9</accession>
<dbReference type="GO" id="GO:0005634">
    <property type="term" value="C:nucleus"/>
    <property type="evidence" value="ECO:0007669"/>
    <property type="project" value="UniProtKB-SubCell"/>
</dbReference>
<feature type="region of interest" description="Disordered" evidence="7">
    <location>
        <begin position="89"/>
        <end position="110"/>
    </location>
</feature>
<dbReference type="SUPFAM" id="SSF57701">
    <property type="entry name" value="Zn2/Cys6 DNA-binding domain"/>
    <property type="match status" value="1"/>
</dbReference>
<keyword evidence="6" id="KW-0539">Nucleus</keyword>
<keyword evidence="11" id="KW-1185">Reference proteome</keyword>
<comment type="caution">
    <text evidence="10">The sequence shown here is derived from an EMBL/GenBank/DDBJ whole genome shotgun (WGS) entry which is preliminary data.</text>
</comment>
<dbReference type="SMART" id="SM00906">
    <property type="entry name" value="Fungal_trans"/>
    <property type="match status" value="1"/>
</dbReference>
<dbReference type="Gene3D" id="4.10.240.10">
    <property type="entry name" value="Zn(2)-C6 fungal-type DNA-binding domain"/>
    <property type="match status" value="1"/>
</dbReference>
<evidence type="ECO:0000256" key="2">
    <source>
        <dbReference type="ARBA" id="ARBA00022723"/>
    </source>
</evidence>
<proteinExistence type="predicted"/>
<dbReference type="InterPro" id="IPR001138">
    <property type="entry name" value="Zn2Cys6_DnaBD"/>
</dbReference>
<evidence type="ECO:0000256" key="4">
    <source>
        <dbReference type="ARBA" id="ARBA00023125"/>
    </source>
</evidence>
<dbReference type="Proteomes" id="UP000777438">
    <property type="component" value="Unassembled WGS sequence"/>
</dbReference>
<organism evidence="10 11">
    <name type="scientific">Thelonectria olida</name>
    <dbReference type="NCBI Taxonomy" id="1576542"/>
    <lineage>
        <taxon>Eukaryota</taxon>
        <taxon>Fungi</taxon>
        <taxon>Dikarya</taxon>
        <taxon>Ascomycota</taxon>
        <taxon>Pezizomycotina</taxon>
        <taxon>Sordariomycetes</taxon>
        <taxon>Hypocreomycetidae</taxon>
        <taxon>Hypocreales</taxon>
        <taxon>Nectriaceae</taxon>
        <taxon>Thelonectria</taxon>
    </lineage>
</organism>
<comment type="subcellular location">
    <subcellularLocation>
        <location evidence="1">Nucleus</location>
    </subcellularLocation>
</comment>
<evidence type="ECO:0000256" key="1">
    <source>
        <dbReference type="ARBA" id="ARBA00004123"/>
    </source>
</evidence>
<evidence type="ECO:0000256" key="6">
    <source>
        <dbReference type="ARBA" id="ARBA00023242"/>
    </source>
</evidence>
<dbReference type="CDD" id="cd12148">
    <property type="entry name" value="fungal_TF_MHR"/>
    <property type="match status" value="1"/>
</dbReference>
<keyword evidence="4" id="KW-0238">DNA-binding</keyword>
<evidence type="ECO:0000256" key="8">
    <source>
        <dbReference type="SAM" id="Phobius"/>
    </source>
</evidence>
<gene>
    <name evidence="10" type="ORF">B0T10DRAFT_537807</name>
</gene>
<dbReference type="OrthoDB" id="4116913at2759"/>
<sequence length="660" mass="73472">MAPKRACDVCYKRKIQCSIPNPRASCNWCSHHDLACTFTRTKRNKSNSPDIQQLLRRIEHLENALDLAHKTAQCQPSHQVAHNSPEFTALITNNDSPRHSSSTLSATHSSTTESNLLPLLSSPGTGCHLASLPSGRIPFSGSDLGQNWYYKGMPVVSERGQAWISSKTGQEFTFDKFNLFGNNQLGVLPSTFPSLLRHISSPEVWEMPDKSVAQIMVDTLFTSSFQLFFPVLDQYLFKETIEMSYGPCNVPLSREHVSARACVLAALSLTFHITRANESTSGSASFSSFQSDVYAAKAQALLGLISGDASLVRLQTVLMLWQDATLLHSLACRIVCGLGGHLFQPTPTDTPLSRQKRHTRSLFWLCYITDQDISLRSGHHPLLTEEYCDLILPSYEGSPSSDEAVGTRSFSSEQSISHLPGYLRLSLLKEKAHRMLYSPRAFSITDSQLLLRIRQLDSELEIWRISVPIEIRPKLSVAPGHLVLAAEMDLARSMQRIKLQLEYHYLLTVIHTTVRRCGSFCAENVKMPEDLHVVVHSSVDLALEASRSTLSWLNGPSAALAEEAFWPIVFYPIVAAMSLFVNILIHPLVAQAKIDLQLVASAAAIIRDLSIRTAFRGEAAQVHELQGFVRELARLGDHAISRAKGEEEKKFQPSVYLQRI</sequence>
<dbReference type="PANTHER" id="PTHR46910">
    <property type="entry name" value="TRANSCRIPTION FACTOR PDR1"/>
    <property type="match status" value="1"/>
</dbReference>
<dbReference type="GO" id="GO:0003677">
    <property type="term" value="F:DNA binding"/>
    <property type="evidence" value="ECO:0007669"/>
    <property type="project" value="UniProtKB-KW"/>
</dbReference>
<protein>
    <recommendedName>
        <fullName evidence="9">Zn(2)-C6 fungal-type domain-containing protein</fullName>
    </recommendedName>
</protein>
<feature type="transmembrane region" description="Helical" evidence="8">
    <location>
        <begin position="564"/>
        <end position="585"/>
    </location>
</feature>
<keyword evidence="2" id="KW-0479">Metal-binding</keyword>
<feature type="domain" description="Zn(2)-C6 fungal-type" evidence="9">
    <location>
        <begin position="6"/>
        <end position="38"/>
    </location>
</feature>
<evidence type="ECO:0000313" key="11">
    <source>
        <dbReference type="Proteomes" id="UP000777438"/>
    </source>
</evidence>
<dbReference type="PROSITE" id="PS50048">
    <property type="entry name" value="ZN2_CY6_FUNGAL_2"/>
    <property type="match status" value="1"/>
</dbReference>
<evidence type="ECO:0000259" key="9">
    <source>
        <dbReference type="PROSITE" id="PS50048"/>
    </source>
</evidence>
<name>A0A9P9AME9_9HYPO</name>
<dbReference type="PANTHER" id="PTHR46910:SF37">
    <property type="entry name" value="ZN(II)2CYS6 TRANSCRIPTION FACTOR (EUROFUNG)"/>
    <property type="match status" value="1"/>
</dbReference>
<dbReference type="EMBL" id="JAGPYM010000009">
    <property type="protein sequence ID" value="KAH6890289.1"/>
    <property type="molecule type" value="Genomic_DNA"/>
</dbReference>
<keyword evidence="8" id="KW-0472">Membrane</keyword>
<keyword evidence="8" id="KW-0812">Transmembrane</keyword>
<evidence type="ECO:0000256" key="3">
    <source>
        <dbReference type="ARBA" id="ARBA00023015"/>
    </source>
</evidence>
<dbReference type="GO" id="GO:0006351">
    <property type="term" value="P:DNA-templated transcription"/>
    <property type="evidence" value="ECO:0007669"/>
    <property type="project" value="InterPro"/>
</dbReference>
<evidence type="ECO:0000313" key="10">
    <source>
        <dbReference type="EMBL" id="KAH6890289.1"/>
    </source>
</evidence>
<dbReference type="CDD" id="cd00067">
    <property type="entry name" value="GAL4"/>
    <property type="match status" value="1"/>
</dbReference>
<evidence type="ECO:0000256" key="7">
    <source>
        <dbReference type="SAM" id="MobiDB-lite"/>
    </source>
</evidence>
<keyword evidence="5" id="KW-0804">Transcription</keyword>
<dbReference type="InterPro" id="IPR007219">
    <property type="entry name" value="XnlR_reg_dom"/>
</dbReference>
<keyword evidence="3" id="KW-0805">Transcription regulation</keyword>
<dbReference type="InterPro" id="IPR036864">
    <property type="entry name" value="Zn2-C6_fun-type_DNA-bd_sf"/>
</dbReference>
<dbReference type="AlphaFoldDB" id="A0A9P9AME9"/>
<dbReference type="GO" id="GO:0000981">
    <property type="term" value="F:DNA-binding transcription factor activity, RNA polymerase II-specific"/>
    <property type="evidence" value="ECO:0007669"/>
    <property type="project" value="InterPro"/>
</dbReference>
<feature type="compositionally biased region" description="Low complexity" evidence="7">
    <location>
        <begin position="100"/>
        <end position="110"/>
    </location>
</feature>
<dbReference type="InterPro" id="IPR050987">
    <property type="entry name" value="AtrR-like"/>
</dbReference>